<evidence type="ECO:0000256" key="1">
    <source>
        <dbReference type="ARBA" id="ARBA00001970"/>
    </source>
</evidence>
<dbReference type="GO" id="GO:0009055">
    <property type="term" value="F:electron transfer activity"/>
    <property type="evidence" value="ECO:0007669"/>
    <property type="project" value="InterPro"/>
</dbReference>
<accession>A0A1G7FIT3</accession>
<dbReference type="Gene3D" id="1.20.950.20">
    <property type="entry name" value="Transmembrane di-heme cytochromes, Chain C"/>
    <property type="match status" value="1"/>
</dbReference>
<keyword evidence="7" id="KW-0479">Metal-binding</keyword>
<dbReference type="GO" id="GO:0022904">
    <property type="term" value="P:respiratory electron transport chain"/>
    <property type="evidence" value="ECO:0007669"/>
    <property type="project" value="InterPro"/>
</dbReference>
<comment type="similarity">
    <text evidence="12">Belongs to the cytochrome b561 family.</text>
</comment>
<evidence type="ECO:0000256" key="2">
    <source>
        <dbReference type="ARBA" id="ARBA00004651"/>
    </source>
</evidence>
<protein>
    <submittedName>
        <fullName evidence="15">Cytochrome b561</fullName>
    </submittedName>
</protein>
<evidence type="ECO:0000259" key="14">
    <source>
        <dbReference type="Pfam" id="PF01292"/>
    </source>
</evidence>
<keyword evidence="9 13" id="KW-1133">Transmembrane helix</keyword>
<keyword evidence="10" id="KW-0408">Iron</keyword>
<feature type="transmembrane region" description="Helical" evidence="13">
    <location>
        <begin position="98"/>
        <end position="118"/>
    </location>
</feature>
<evidence type="ECO:0000256" key="10">
    <source>
        <dbReference type="ARBA" id="ARBA00023004"/>
    </source>
</evidence>
<dbReference type="SUPFAM" id="SSF81342">
    <property type="entry name" value="Transmembrane di-heme cytochromes"/>
    <property type="match status" value="1"/>
</dbReference>
<keyword evidence="5" id="KW-0349">Heme</keyword>
<dbReference type="RefSeq" id="WP_074553043.1">
    <property type="nucleotide sequence ID" value="NZ_CP119563.1"/>
</dbReference>
<keyword evidence="8" id="KW-0249">Electron transport</keyword>
<evidence type="ECO:0000256" key="4">
    <source>
        <dbReference type="ARBA" id="ARBA00022475"/>
    </source>
</evidence>
<comment type="cofactor">
    <cofactor evidence="1">
        <name>heme b</name>
        <dbReference type="ChEBI" id="CHEBI:60344"/>
    </cofactor>
</comment>
<keyword evidence="4" id="KW-1003">Cell membrane</keyword>
<dbReference type="OrthoDB" id="8156287at2"/>
<dbReference type="PANTHER" id="PTHR30529">
    <property type="entry name" value="CYTOCHROME B561"/>
    <property type="match status" value="1"/>
</dbReference>
<dbReference type="GO" id="GO:0046872">
    <property type="term" value="F:metal ion binding"/>
    <property type="evidence" value="ECO:0007669"/>
    <property type="project" value="UniProtKB-KW"/>
</dbReference>
<evidence type="ECO:0000256" key="8">
    <source>
        <dbReference type="ARBA" id="ARBA00022982"/>
    </source>
</evidence>
<reference evidence="15 16" key="1">
    <citation type="submission" date="2016-10" db="EMBL/GenBank/DDBJ databases">
        <authorList>
            <person name="de Groot N.N."/>
        </authorList>
    </citation>
    <scope>NUCLEOTIDE SEQUENCE [LARGE SCALE GENOMIC DNA]</scope>
    <source>
        <strain evidence="16">DSM 938 / 37b4</strain>
    </source>
</reference>
<feature type="transmembrane region" description="Helical" evidence="13">
    <location>
        <begin position="49"/>
        <end position="71"/>
    </location>
</feature>
<evidence type="ECO:0000256" key="7">
    <source>
        <dbReference type="ARBA" id="ARBA00022723"/>
    </source>
</evidence>
<evidence type="ECO:0000256" key="9">
    <source>
        <dbReference type="ARBA" id="ARBA00022989"/>
    </source>
</evidence>
<keyword evidence="6 13" id="KW-0812">Transmembrane</keyword>
<feature type="transmembrane region" description="Helical" evidence="13">
    <location>
        <begin position="130"/>
        <end position="150"/>
    </location>
</feature>
<dbReference type="InterPro" id="IPR052168">
    <property type="entry name" value="Cytochrome_b561_oxidase"/>
</dbReference>
<evidence type="ECO:0000256" key="11">
    <source>
        <dbReference type="ARBA" id="ARBA00023136"/>
    </source>
</evidence>
<dbReference type="Proteomes" id="UP000183812">
    <property type="component" value="Unassembled WGS sequence"/>
</dbReference>
<evidence type="ECO:0000256" key="3">
    <source>
        <dbReference type="ARBA" id="ARBA00022448"/>
    </source>
</evidence>
<dbReference type="EMBL" id="FNAY01000003">
    <property type="protein sequence ID" value="SDE75801.1"/>
    <property type="molecule type" value="Genomic_DNA"/>
</dbReference>
<gene>
    <name evidence="15" type="ORF">SAMN04244550_01001</name>
</gene>
<dbReference type="InterPro" id="IPR016174">
    <property type="entry name" value="Di-haem_cyt_TM"/>
</dbReference>
<dbReference type="Pfam" id="PF01292">
    <property type="entry name" value="Ni_hydr_CYTB"/>
    <property type="match status" value="1"/>
</dbReference>
<evidence type="ECO:0000313" key="15">
    <source>
        <dbReference type="EMBL" id="SDE75801.1"/>
    </source>
</evidence>
<keyword evidence="3" id="KW-0813">Transport</keyword>
<evidence type="ECO:0000313" key="16">
    <source>
        <dbReference type="Proteomes" id="UP000183812"/>
    </source>
</evidence>
<proteinExistence type="inferred from homology"/>
<dbReference type="AlphaFoldDB" id="A0A1G7FIT3"/>
<evidence type="ECO:0000256" key="5">
    <source>
        <dbReference type="ARBA" id="ARBA00022617"/>
    </source>
</evidence>
<evidence type="ECO:0000256" key="13">
    <source>
        <dbReference type="SAM" id="Phobius"/>
    </source>
</evidence>
<keyword evidence="11 13" id="KW-0472">Membrane</keyword>
<evidence type="ECO:0000256" key="6">
    <source>
        <dbReference type="ARBA" id="ARBA00022692"/>
    </source>
</evidence>
<dbReference type="InterPro" id="IPR011577">
    <property type="entry name" value="Cyt_b561_bac/Ni-Hgenase"/>
</dbReference>
<evidence type="ECO:0000256" key="12">
    <source>
        <dbReference type="ARBA" id="ARBA00037975"/>
    </source>
</evidence>
<feature type="transmembrane region" description="Helical" evidence="13">
    <location>
        <begin position="12"/>
        <end position="29"/>
    </location>
</feature>
<comment type="subcellular location">
    <subcellularLocation>
        <location evidence="2">Cell membrane</location>
        <topology evidence="2">Multi-pass membrane protein</topology>
    </subcellularLocation>
</comment>
<dbReference type="GO" id="GO:0005886">
    <property type="term" value="C:plasma membrane"/>
    <property type="evidence" value="ECO:0007669"/>
    <property type="project" value="UniProtKB-SubCell"/>
</dbReference>
<name>A0A1G7FIT3_RHOCA</name>
<organism evidence="15 16">
    <name type="scientific">Rhodobacter capsulatus</name>
    <name type="common">Rhodopseudomonas capsulata</name>
    <dbReference type="NCBI Taxonomy" id="1061"/>
    <lineage>
        <taxon>Bacteria</taxon>
        <taxon>Pseudomonadati</taxon>
        <taxon>Pseudomonadota</taxon>
        <taxon>Alphaproteobacteria</taxon>
        <taxon>Rhodobacterales</taxon>
        <taxon>Rhodobacter group</taxon>
        <taxon>Rhodobacter</taxon>
    </lineage>
</organism>
<sequence length="162" mass="17526">MPVSQGYSRTQILLHWAVAVLIIPQFLLGENIAEAFGKWMSNEPTPFNPAVVFHVMTGLTICALVIWRLVLRLRHGAPAALDSGSPVMNKVASGVQHTMYLVLILMVVSGGTAWFGLVGPAAGVHNVLKLVLLLLILIHVAGAVKGQFVLKNGIIRRMMKAE</sequence>
<dbReference type="PANTHER" id="PTHR30529:SF7">
    <property type="entry name" value="CYTOCHROME B561 BACTERIAL_NI-HYDROGENASE DOMAIN-CONTAINING PROTEIN"/>
    <property type="match status" value="1"/>
</dbReference>
<dbReference type="GO" id="GO:0020037">
    <property type="term" value="F:heme binding"/>
    <property type="evidence" value="ECO:0007669"/>
    <property type="project" value="TreeGrafter"/>
</dbReference>
<feature type="domain" description="Cytochrome b561 bacterial/Ni-hydrogenase" evidence="14">
    <location>
        <begin position="7"/>
        <end position="159"/>
    </location>
</feature>